<gene>
    <name evidence="1" type="ORF">QFC24_006632</name>
</gene>
<keyword evidence="2" id="KW-1185">Reference proteome</keyword>
<accession>A0ACC2WYV5</accession>
<evidence type="ECO:0000313" key="2">
    <source>
        <dbReference type="Proteomes" id="UP001234202"/>
    </source>
</evidence>
<proteinExistence type="predicted"/>
<dbReference type="EMBL" id="JASBWV010000034">
    <property type="protein sequence ID" value="KAJ9116827.1"/>
    <property type="molecule type" value="Genomic_DNA"/>
</dbReference>
<comment type="caution">
    <text evidence="1">The sequence shown here is derived from an EMBL/GenBank/DDBJ whole genome shotgun (WGS) entry which is preliminary data.</text>
</comment>
<dbReference type="Proteomes" id="UP001234202">
    <property type="component" value="Unassembled WGS sequence"/>
</dbReference>
<reference evidence="1" key="1">
    <citation type="submission" date="2023-04" db="EMBL/GenBank/DDBJ databases">
        <title>Draft Genome sequencing of Naganishia species isolated from polar environments using Oxford Nanopore Technology.</title>
        <authorList>
            <person name="Leo P."/>
            <person name="Venkateswaran K."/>
        </authorList>
    </citation>
    <scope>NUCLEOTIDE SEQUENCE</scope>
    <source>
        <strain evidence="1">DBVPG 5303</strain>
    </source>
</reference>
<organism evidence="1 2">
    <name type="scientific">Naganishia onofrii</name>
    <dbReference type="NCBI Taxonomy" id="1851511"/>
    <lineage>
        <taxon>Eukaryota</taxon>
        <taxon>Fungi</taxon>
        <taxon>Dikarya</taxon>
        <taxon>Basidiomycota</taxon>
        <taxon>Agaricomycotina</taxon>
        <taxon>Tremellomycetes</taxon>
        <taxon>Filobasidiales</taxon>
        <taxon>Filobasidiaceae</taxon>
        <taxon>Naganishia</taxon>
    </lineage>
</organism>
<protein>
    <submittedName>
        <fullName evidence="1">Uncharacterized protein</fullName>
    </submittedName>
</protein>
<name>A0ACC2WYV5_9TREE</name>
<evidence type="ECO:0000313" key="1">
    <source>
        <dbReference type="EMBL" id="KAJ9116827.1"/>
    </source>
</evidence>
<sequence>MTFGRHTVTIGSLCVADDKPRPDFNEDIELALQDLAACIGGELELLYVHEEQKFQQIMHETSVQFLRDCLQVQHIPDVHRKSKEEPIAVDAHTTVEIKGIVQTDKAKGDKINLQVHFRDWRTCRIIGDTLNATACIIIDTTCFHVFYPTSADKNSSTASITEPTGGSRTTGSRTSSISSRSSRMMAARAQTGRADEKRARNLQYDEIDRHHPQVRFLPGKRRRTDQQAAIDAAHKVGTGALDRSRIEDGETKAIDMSVQIPILGRWAESEDVHFDMNIPSAKEALTAFIATNLQGRRYWFERDESEDIADSINAIMPESTSTSLSMPIFDYRGQCSFIFIACWNDLYYSYDQGILAFVETMCGTLMASSLRNRLSAVDEAQRAFARMANHELKTPMHQMSNYIEEMLYLITESKEQREQVPVEVLQELEKYAVGAQTSSRRMRHLLDAVTNYLEIGGEYGEKRAQETDETAMNVDDLLTIAMEDARKRETKNRHLAGDTSMDDVEMIVEIVPRETGTWLLTRDVNPLQDAIHQLILNACQATKTGFISLICEDVSRKDSVPEGYDASLPTSIISIRITDTGSGMSQDFADHRIYQPYIKRDQNTPGAGLGVTLAHRTIDLMGGTLAFQSKLGVGTTAMIEVPLKIKNEDLDSVIHERHFRGVDCKICILGFDEHSNPGVRNAGNSLRNQIKALRVEVGQISDSDIIVIEGQYDIKDRLSEIEHAAQHRTLRIIRLGHSNMYNAADREKTLGGERNLPVEWLFRPVYPRLLRRIAMLPIDDTGKALLRQHDNAHNERDAGSQLRWQQEVEGYNKSIGSGPAQDLDDNELRRMSLMRPHSPSTPNLQSRRPSDELSVKINARDLKVLVAEDDMINRKLLCGKLARMKVQAFQAENGQIAIDVYKRCHPKIVLMDIEMPVKSGFEASQGIRAYEKEANLPPCLIWAVTAKSDDVSEMYGLETCGMDKWFTKPLKLTRLEDLIRDKFDILAETPS</sequence>